<keyword evidence="2" id="KW-0805">Transcription regulation</keyword>
<dbReference type="PANTHER" id="PTHR30055:SF226">
    <property type="entry name" value="HTH-TYPE TRANSCRIPTIONAL REGULATOR PKSA"/>
    <property type="match status" value="1"/>
</dbReference>
<dbReference type="InterPro" id="IPR023772">
    <property type="entry name" value="DNA-bd_HTH_TetR-type_CS"/>
</dbReference>
<evidence type="ECO:0000256" key="5">
    <source>
        <dbReference type="PROSITE-ProRule" id="PRU00335"/>
    </source>
</evidence>
<keyword evidence="8" id="KW-1185">Reference proteome</keyword>
<evidence type="ECO:0000313" key="8">
    <source>
        <dbReference type="Proteomes" id="UP001596528"/>
    </source>
</evidence>
<sequence>MPKIVDHQKQRQRVAEAALRVIRRGGLEQASVRNIAQEAGLSVGSMRHYFASQAELFAYCMNLFVDRIHARFQTMKFDGSVLTVLKMLILQFLPVDEDRRLEMEVWLSFSAKAVHDPELKKLSDKMYDDMHGVSRFVIDTLVKEGLAKPDLQADIEQEKLYALIDGLAVHHLLRPDALPAERLEAIIDEHLRSLCVPEAGNGQNGR</sequence>
<keyword evidence="4" id="KW-0804">Transcription</keyword>
<dbReference type="InterPro" id="IPR001647">
    <property type="entry name" value="HTH_TetR"/>
</dbReference>
<dbReference type="Gene3D" id="1.10.357.10">
    <property type="entry name" value="Tetracycline Repressor, domain 2"/>
    <property type="match status" value="1"/>
</dbReference>
<organism evidence="7 8">
    <name type="scientific">Paenibacillus thermoaerophilus</name>
    <dbReference type="NCBI Taxonomy" id="1215385"/>
    <lineage>
        <taxon>Bacteria</taxon>
        <taxon>Bacillati</taxon>
        <taxon>Bacillota</taxon>
        <taxon>Bacilli</taxon>
        <taxon>Bacillales</taxon>
        <taxon>Paenibacillaceae</taxon>
        <taxon>Paenibacillus</taxon>
    </lineage>
</organism>
<dbReference type="Pfam" id="PF00440">
    <property type="entry name" value="TetR_N"/>
    <property type="match status" value="1"/>
</dbReference>
<keyword evidence="3 5" id="KW-0238">DNA-binding</keyword>
<dbReference type="InterPro" id="IPR039538">
    <property type="entry name" value="BetI_C"/>
</dbReference>
<evidence type="ECO:0000259" key="6">
    <source>
        <dbReference type="PROSITE" id="PS50977"/>
    </source>
</evidence>
<evidence type="ECO:0000256" key="3">
    <source>
        <dbReference type="ARBA" id="ARBA00023125"/>
    </source>
</evidence>
<dbReference type="SUPFAM" id="SSF46689">
    <property type="entry name" value="Homeodomain-like"/>
    <property type="match status" value="1"/>
</dbReference>
<dbReference type="RefSeq" id="WP_138788998.1">
    <property type="nucleotide sequence ID" value="NZ_JBHTGQ010000002.1"/>
</dbReference>
<accession>A0ABW2V1F6</accession>
<dbReference type="Pfam" id="PF13977">
    <property type="entry name" value="TetR_C_6"/>
    <property type="match status" value="1"/>
</dbReference>
<evidence type="ECO:0000313" key="7">
    <source>
        <dbReference type="EMBL" id="MFC7748457.1"/>
    </source>
</evidence>
<dbReference type="PANTHER" id="PTHR30055">
    <property type="entry name" value="HTH-TYPE TRANSCRIPTIONAL REGULATOR RUTR"/>
    <property type="match status" value="1"/>
</dbReference>
<dbReference type="SUPFAM" id="SSF48498">
    <property type="entry name" value="Tetracyclin repressor-like, C-terminal domain"/>
    <property type="match status" value="1"/>
</dbReference>
<dbReference type="Proteomes" id="UP001596528">
    <property type="component" value="Unassembled WGS sequence"/>
</dbReference>
<dbReference type="InterPro" id="IPR036271">
    <property type="entry name" value="Tet_transcr_reg_TetR-rel_C_sf"/>
</dbReference>
<evidence type="ECO:0000256" key="2">
    <source>
        <dbReference type="ARBA" id="ARBA00023015"/>
    </source>
</evidence>
<evidence type="ECO:0000256" key="4">
    <source>
        <dbReference type="ARBA" id="ARBA00023163"/>
    </source>
</evidence>
<feature type="domain" description="HTH tetR-type" evidence="6">
    <location>
        <begin position="8"/>
        <end position="68"/>
    </location>
</feature>
<dbReference type="PROSITE" id="PS01081">
    <property type="entry name" value="HTH_TETR_1"/>
    <property type="match status" value="1"/>
</dbReference>
<proteinExistence type="predicted"/>
<protein>
    <submittedName>
        <fullName evidence="7">TetR/AcrR family transcriptional regulator</fullName>
    </submittedName>
</protein>
<gene>
    <name evidence="7" type="ORF">ACFQWB_00670</name>
</gene>
<keyword evidence="1" id="KW-0678">Repressor</keyword>
<feature type="DNA-binding region" description="H-T-H motif" evidence="5">
    <location>
        <begin position="31"/>
        <end position="50"/>
    </location>
</feature>
<dbReference type="InterPro" id="IPR050109">
    <property type="entry name" value="HTH-type_TetR-like_transc_reg"/>
</dbReference>
<dbReference type="PROSITE" id="PS50977">
    <property type="entry name" value="HTH_TETR_2"/>
    <property type="match status" value="1"/>
</dbReference>
<dbReference type="InterPro" id="IPR009057">
    <property type="entry name" value="Homeodomain-like_sf"/>
</dbReference>
<dbReference type="EMBL" id="JBHTGQ010000002">
    <property type="protein sequence ID" value="MFC7748457.1"/>
    <property type="molecule type" value="Genomic_DNA"/>
</dbReference>
<reference evidence="8" key="1">
    <citation type="journal article" date="2019" name="Int. J. Syst. Evol. Microbiol.">
        <title>The Global Catalogue of Microorganisms (GCM) 10K type strain sequencing project: providing services to taxonomists for standard genome sequencing and annotation.</title>
        <authorList>
            <consortium name="The Broad Institute Genomics Platform"/>
            <consortium name="The Broad Institute Genome Sequencing Center for Infectious Disease"/>
            <person name="Wu L."/>
            <person name="Ma J."/>
        </authorList>
    </citation>
    <scope>NUCLEOTIDE SEQUENCE [LARGE SCALE GENOMIC DNA]</scope>
    <source>
        <strain evidence="8">JCM 18657</strain>
    </source>
</reference>
<name>A0ABW2V1F6_9BACL</name>
<comment type="caution">
    <text evidence="7">The sequence shown here is derived from an EMBL/GenBank/DDBJ whole genome shotgun (WGS) entry which is preliminary data.</text>
</comment>
<evidence type="ECO:0000256" key="1">
    <source>
        <dbReference type="ARBA" id="ARBA00022491"/>
    </source>
</evidence>